<sequence>MGSIHEHMMLDLHFFGVPYGSTEYIHNILDHGSNVDIDYQRIFAVKHRHFMHNAESIRWIEANHGPFAALVAKLHIAYDIVSSREKREMNAGRNNRRK</sequence>
<name>A0A6M3XF33_9ZZZZ</name>
<evidence type="ECO:0000313" key="2">
    <source>
        <dbReference type="EMBL" id="QJH96474.1"/>
    </source>
</evidence>
<dbReference type="EMBL" id="MT141455">
    <property type="protein sequence ID" value="QJA61859.1"/>
    <property type="molecule type" value="Genomic_DNA"/>
</dbReference>
<proteinExistence type="predicted"/>
<protein>
    <submittedName>
        <fullName evidence="2">Uncharacterized protein</fullName>
    </submittedName>
</protein>
<dbReference type="AlphaFoldDB" id="A0A6M3XF33"/>
<evidence type="ECO:0000313" key="1">
    <source>
        <dbReference type="EMBL" id="QJA61859.1"/>
    </source>
</evidence>
<dbReference type="EMBL" id="MT144652">
    <property type="protein sequence ID" value="QJH96474.1"/>
    <property type="molecule type" value="Genomic_DNA"/>
</dbReference>
<gene>
    <name evidence="1" type="ORF">MM415B00874_0015</name>
    <name evidence="2" type="ORF">TM448B00728_0022</name>
</gene>
<reference evidence="2" key="1">
    <citation type="submission" date="2020-03" db="EMBL/GenBank/DDBJ databases">
        <title>The deep terrestrial virosphere.</title>
        <authorList>
            <person name="Holmfeldt K."/>
            <person name="Nilsson E."/>
            <person name="Simone D."/>
            <person name="Lopez-Fernandez M."/>
            <person name="Wu X."/>
            <person name="de Brujin I."/>
            <person name="Lundin D."/>
            <person name="Andersson A."/>
            <person name="Bertilsson S."/>
            <person name="Dopson M."/>
        </authorList>
    </citation>
    <scope>NUCLEOTIDE SEQUENCE</scope>
    <source>
        <strain evidence="1">MM415B00874</strain>
        <strain evidence="2">TM448B00728</strain>
    </source>
</reference>
<organism evidence="2">
    <name type="scientific">viral metagenome</name>
    <dbReference type="NCBI Taxonomy" id="1070528"/>
    <lineage>
        <taxon>unclassified sequences</taxon>
        <taxon>metagenomes</taxon>
        <taxon>organismal metagenomes</taxon>
    </lineage>
</organism>
<accession>A0A6M3XF33</accession>